<dbReference type="Proteomes" id="UP000327157">
    <property type="component" value="Unassembled WGS sequence"/>
</dbReference>
<accession>A0A5N5H713</accession>
<name>A0A5N5H713_9ROSA</name>
<protein>
    <submittedName>
        <fullName evidence="1">Transport protein SEC23-like</fullName>
    </submittedName>
</protein>
<reference evidence="1 2" key="1">
    <citation type="submission" date="2019-09" db="EMBL/GenBank/DDBJ databases">
        <authorList>
            <person name="Ou C."/>
        </authorList>
    </citation>
    <scope>NUCLEOTIDE SEQUENCE [LARGE SCALE GENOMIC DNA]</scope>
    <source>
        <strain evidence="1">S2</strain>
        <tissue evidence="1">Leaf</tissue>
    </source>
</reference>
<keyword evidence="2" id="KW-1185">Reference proteome</keyword>
<dbReference type="EMBL" id="SMOL01000189">
    <property type="protein sequence ID" value="KAB2623765.1"/>
    <property type="molecule type" value="Genomic_DNA"/>
</dbReference>
<gene>
    <name evidence="1" type="ORF">D8674_041089</name>
</gene>
<organism evidence="1 2">
    <name type="scientific">Pyrus ussuriensis x Pyrus communis</name>
    <dbReference type="NCBI Taxonomy" id="2448454"/>
    <lineage>
        <taxon>Eukaryota</taxon>
        <taxon>Viridiplantae</taxon>
        <taxon>Streptophyta</taxon>
        <taxon>Embryophyta</taxon>
        <taxon>Tracheophyta</taxon>
        <taxon>Spermatophyta</taxon>
        <taxon>Magnoliopsida</taxon>
        <taxon>eudicotyledons</taxon>
        <taxon>Gunneridae</taxon>
        <taxon>Pentapetalae</taxon>
        <taxon>rosids</taxon>
        <taxon>fabids</taxon>
        <taxon>Rosales</taxon>
        <taxon>Rosaceae</taxon>
        <taxon>Amygdaloideae</taxon>
        <taxon>Maleae</taxon>
        <taxon>Pyrus</taxon>
    </lineage>
</organism>
<proteinExistence type="predicted"/>
<evidence type="ECO:0000313" key="2">
    <source>
        <dbReference type="Proteomes" id="UP000327157"/>
    </source>
</evidence>
<comment type="caution">
    <text evidence="1">The sequence shown here is derived from an EMBL/GenBank/DDBJ whole genome shotgun (WGS) entry which is preliminary data.</text>
</comment>
<evidence type="ECO:0000313" key="1">
    <source>
        <dbReference type="EMBL" id="KAB2623765.1"/>
    </source>
</evidence>
<dbReference type="AlphaFoldDB" id="A0A5N5H713"/>
<reference evidence="1 2" key="2">
    <citation type="submission" date="2019-11" db="EMBL/GenBank/DDBJ databases">
        <title>A de novo genome assembly of a pear dwarfing rootstock.</title>
        <authorList>
            <person name="Wang F."/>
            <person name="Wang J."/>
            <person name="Li S."/>
            <person name="Zhang Y."/>
            <person name="Fang M."/>
            <person name="Ma L."/>
            <person name="Zhao Y."/>
            <person name="Jiang S."/>
        </authorList>
    </citation>
    <scope>NUCLEOTIDE SEQUENCE [LARGE SCALE GENOMIC DNA]</scope>
    <source>
        <strain evidence="1">S2</strain>
        <tissue evidence="1">Leaf</tissue>
    </source>
</reference>
<sequence>MIRTMKMTTICPILIRAGIENFVGDFGVLKGVVSRKKIDREVGAADVGVRLRERVLMVAEGAEPDARRS</sequence>